<feature type="region of interest" description="Disordered" evidence="1">
    <location>
        <begin position="182"/>
        <end position="202"/>
    </location>
</feature>
<feature type="compositionally biased region" description="Basic and acidic residues" evidence="1">
    <location>
        <begin position="528"/>
        <end position="537"/>
    </location>
</feature>
<feature type="region of interest" description="Disordered" evidence="1">
    <location>
        <begin position="261"/>
        <end position="552"/>
    </location>
</feature>
<comment type="caution">
    <text evidence="2">The sequence shown here is derived from an EMBL/GenBank/DDBJ whole genome shotgun (WGS) entry which is preliminary data.</text>
</comment>
<feature type="compositionally biased region" description="Polar residues" evidence="1">
    <location>
        <begin position="486"/>
        <end position="503"/>
    </location>
</feature>
<feature type="compositionally biased region" description="Gly residues" evidence="1">
    <location>
        <begin position="271"/>
        <end position="283"/>
    </location>
</feature>
<name>A0AAN7T5Z5_9EURO</name>
<evidence type="ECO:0000256" key="1">
    <source>
        <dbReference type="SAM" id="MobiDB-lite"/>
    </source>
</evidence>
<feature type="region of interest" description="Disordered" evidence="1">
    <location>
        <begin position="215"/>
        <end position="240"/>
    </location>
</feature>
<reference evidence="2 3" key="1">
    <citation type="submission" date="2023-08" db="EMBL/GenBank/DDBJ databases">
        <title>Black Yeasts Isolated from many extreme environments.</title>
        <authorList>
            <person name="Coleine C."/>
            <person name="Stajich J.E."/>
            <person name="Selbmann L."/>
        </authorList>
    </citation>
    <scope>NUCLEOTIDE SEQUENCE [LARGE SCALE GENOMIC DNA]</scope>
    <source>
        <strain evidence="2 3">CCFEE 5910</strain>
    </source>
</reference>
<dbReference type="AlphaFoldDB" id="A0AAN7T5Z5"/>
<evidence type="ECO:0000313" key="3">
    <source>
        <dbReference type="Proteomes" id="UP001309876"/>
    </source>
</evidence>
<feature type="compositionally biased region" description="Polar residues" evidence="1">
    <location>
        <begin position="365"/>
        <end position="381"/>
    </location>
</feature>
<feature type="compositionally biased region" description="Low complexity" evidence="1">
    <location>
        <begin position="382"/>
        <end position="395"/>
    </location>
</feature>
<accession>A0AAN7T5Z5</accession>
<gene>
    <name evidence="2" type="ORF">LTR05_000324</name>
</gene>
<dbReference type="PANTHER" id="PTHR38703">
    <property type="entry name" value="CHROMOSOME 8, WHOLE GENOME SHOTGUN SEQUENCE"/>
    <property type="match status" value="1"/>
</dbReference>
<dbReference type="PANTHER" id="PTHR38703:SF1">
    <property type="entry name" value="ALLERGEN"/>
    <property type="match status" value="1"/>
</dbReference>
<protein>
    <recommendedName>
        <fullName evidence="4">Allergen</fullName>
    </recommendedName>
</protein>
<feature type="compositionally biased region" description="Low complexity" evidence="1">
    <location>
        <begin position="284"/>
        <end position="293"/>
    </location>
</feature>
<feature type="compositionally biased region" description="Polar residues" evidence="1">
    <location>
        <begin position="396"/>
        <end position="417"/>
    </location>
</feature>
<feature type="compositionally biased region" description="Low complexity" evidence="1">
    <location>
        <begin position="334"/>
        <end position="349"/>
    </location>
</feature>
<dbReference type="Proteomes" id="UP001309876">
    <property type="component" value="Unassembled WGS sequence"/>
</dbReference>
<keyword evidence="3" id="KW-1185">Reference proteome</keyword>
<evidence type="ECO:0008006" key="4">
    <source>
        <dbReference type="Google" id="ProtNLM"/>
    </source>
</evidence>
<organism evidence="2 3">
    <name type="scientific">Lithohypha guttulata</name>
    <dbReference type="NCBI Taxonomy" id="1690604"/>
    <lineage>
        <taxon>Eukaryota</taxon>
        <taxon>Fungi</taxon>
        <taxon>Dikarya</taxon>
        <taxon>Ascomycota</taxon>
        <taxon>Pezizomycotina</taxon>
        <taxon>Eurotiomycetes</taxon>
        <taxon>Chaetothyriomycetidae</taxon>
        <taxon>Chaetothyriales</taxon>
        <taxon>Trichomeriaceae</taxon>
        <taxon>Lithohypha</taxon>
    </lineage>
</organism>
<feature type="compositionally biased region" description="Basic and acidic residues" evidence="1">
    <location>
        <begin position="420"/>
        <end position="440"/>
    </location>
</feature>
<sequence>MDAARAAVSNITSRGGERTDVDEVVRPVVTEEVVKPHRHEETTEAVDKEIHRHHYHTTVQPLADKQVLPEQHVHNVAPQIERSFEHGNLEQDRARAAAEMGQFQNTSTTLGTTQSTQAAPAVVGQHVHHHVHEVVQPVIHQETIQNEVVHTTIPIHETHIAPSEHHGISMLPLKSMDEFSRTGTDLKSGQHAHEEYEGHPKPYNESLQLERAPVDVHPEQHEGRHDPDKTGHREWLRSHDDGSGFAGKSYGNFAGTAPGAFDHSSTTSTTGGTGSGIGSGIGSGTHMSSSTSGANPLHQGADVRHGSGALVGGTTTGAASGLGNELSQNTSSNPTGITGSSLPGTTGTTGTTGGMMDRSHPLSGDTVTSGTSTISSHNTSRGTEGLAAGTAAGLGSSSRDSPAVQQGSERQGTQEPSNLEGRRAGAESSQRDFSDSDKVQHASRIGKDPSLTETNEGRGSKLTGTGVDGSHSAVFGLTPDGHVNKDTSSQTTKLSEHNPSSADTGVGPSPSDKNRGVEGVAGQMNDMRVAEPEHSGKAEYQPGSDNKPGMGA</sequence>
<evidence type="ECO:0000313" key="2">
    <source>
        <dbReference type="EMBL" id="KAK5090154.1"/>
    </source>
</evidence>
<proteinExistence type="predicted"/>
<dbReference type="EMBL" id="JAVRRJ010000001">
    <property type="protein sequence ID" value="KAK5090154.1"/>
    <property type="molecule type" value="Genomic_DNA"/>
</dbReference>
<feature type="compositionally biased region" description="Basic and acidic residues" evidence="1">
    <location>
        <begin position="191"/>
        <end position="202"/>
    </location>
</feature>